<evidence type="ECO:0000313" key="2">
    <source>
        <dbReference type="Proteomes" id="UP001139353"/>
    </source>
</evidence>
<dbReference type="RefSeq" id="WP_275682994.1">
    <property type="nucleotide sequence ID" value="NZ_JAJLJH010000003.1"/>
</dbReference>
<evidence type="ECO:0000313" key="1">
    <source>
        <dbReference type="EMBL" id="MCK9686958.1"/>
    </source>
</evidence>
<gene>
    <name evidence="1" type="ORF">LPC04_14695</name>
</gene>
<accession>A0A9X2BZR1</accession>
<proteinExistence type="predicted"/>
<dbReference type="EMBL" id="JAJLJH010000003">
    <property type="protein sequence ID" value="MCK9686958.1"/>
    <property type="molecule type" value="Genomic_DNA"/>
</dbReference>
<organism evidence="1 2">
    <name type="scientific">Scleromatobacter humisilvae</name>
    <dbReference type="NCBI Taxonomy" id="2897159"/>
    <lineage>
        <taxon>Bacteria</taxon>
        <taxon>Pseudomonadati</taxon>
        <taxon>Pseudomonadota</taxon>
        <taxon>Betaproteobacteria</taxon>
        <taxon>Burkholderiales</taxon>
        <taxon>Sphaerotilaceae</taxon>
        <taxon>Scleromatobacter</taxon>
    </lineage>
</organism>
<comment type="caution">
    <text evidence="1">The sequence shown here is derived from an EMBL/GenBank/DDBJ whole genome shotgun (WGS) entry which is preliminary data.</text>
</comment>
<name>A0A9X2BZR1_9BURK</name>
<sequence>MPNPSSNPGQSTRTGKSGGRPLTVLELVVVLEELDRVVAELEESLTELALPFDEASHVAAREAIAAARRDV</sequence>
<protein>
    <submittedName>
        <fullName evidence="1">Uncharacterized protein</fullName>
    </submittedName>
</protein>
<dbReference type="Proteomes" id="UP001139353">
    <property type="component" value="Unassembled WGS sequence"/>
</dbReference>
<dbReference type="AlphaFoldDB" id="A0A9X2BZR1"/>
<keyword evidence="2" id="KW-1185">Reference proteome</keyword>
<reference evidence="1" key="1">
    <citation type="submission" date="2021-11" db="EMBL/GenBank/DDBJ databases">
        <title>BS-T2-15 a new species belonging to the Comamonadaceae family isolated from the soil of a French oak forest.</title>
        <authorList>
            <person name="Mieszkin S."/>
            <person name="Alain K."/>
        </authorList>
    </citation>
    <scope>NUCLEOTIDE SEQUENCE</scope>
    <source>
        <strain evidence="1">BS-T2-15</strain>
    </source>
</reference>